<feature type="domain" description="Alpha-D-phosphohexomutase alpha/beta/alpha" evidence="19">
    <location>
        <begin position="111"/>
        <end position="177"/>
    </location>
</feature>
<dbReference type="InterPro" id="IPR049022">
    <property type="entry name" value="AMG1_III"/>
</dbReference>
<keyword evidence="5" id="KW-0597">Phosphoprotein</keyword>
<organism evidence="22 23">
    <name type="scientific">Sphaeroforma arctica JP610</name>
    <dbReference type="NCBI Taxonomy" id="667725"/>
    <lineage>
        <taxon>Eukaryota</taxon>
        <taxon>Ichthyosporea</taxon>
        <taxon>Ichthyophonida</taxon>
        <taxon>Sphaeroforma</taxon>
    </lineage>
</organism>
<evidence type="ECO:0000313" key="23">
    <source>
        <dbReference type="Proteomes" id="UP000054560"/>
    </source>
</evidence>
<dbReference type="PIRSF" id="PIRSF016408">
    <property type="entry name" value="PAGM"/>
    <property type="match status" value="1"/>
</dbReference>
<dbReference type="Proteomes" id="UP000054560">
    <property type="component" value="Unassembled WGS sequence"/>
</dbReference>
<gene>
    <name evidence="22" type="ORF">SARC_05610</name>
</gene>
<evidence type="ECO:0000259" key="19">
    <source>
        <dbReference type="Pfam" id="PF02878"/>
    </source>
</evidence>
<dbReference type="InterPro" id="IPR049023">
    <property type="entry name" value="AMG1_II"/>
</dbReference>
<dbReference type="Pfam" id="PF00408">
    <property type="entry name" value="PGM_PMM_IV"/>
    <property type="match status" value="1"/>
</dbReference>
<dbReference type="Pfam" id="PF21404">
    <property type="entry name" value="AMG1_III"/>
    <property type="match status" value="1"/>
</dbReference>
<evidence type="ECO:0000256" key="10">
    <source>
        <dbReference type="ARBA" id="ARBA00023316"/>
    </source>
</evidence>
<feature type="binding site" evidence="16">
    <location>
        <position position="509"/>
    </location>
    <ligand>
        <name>substrate</name>
    </ligand>
</feature>
<keyword evidence="8 14" id="KW-0413">Isomerase</keyword>
<dbReference type="InterPro" id="IPR016055">
    <property type="entry name" value="A-D-PHexomutase_a/b/a-I/II/III"/>
</dbReference>
<dbReference type="PROSITE" id="PS00710">
    <property type="entry name" value="PGM_PMM"/>
    <property type="match status" value="1"/>
</dbReference>
<dbReference type="CDD" id="cd03086">
    <property type="entry name" value="PGM3"/>
    <property type="match status" value="1"/>
</dbReference>
<dbReference type="GO" id="GO:0000287">
    <property type="term" value="F:magnesium ion binding"/>
    <property type="evidence" value="ECO:0007669"/>
    <property type="project" value="InterPro"/>
</dbReference>
<evidence type="ECO:0000256" key="1">
    <source>
        <dbReference type="ARBA" id="ARBA00000558"/>
    </source>
</evidence>
<feature type="binding site" description="via phosphate group" evidence="17">
    <location>
        <position position="68"/>
    </location>
    <ligand>
        <name>Mg(2+)</name>
        <dbReference type="ChEBI" id="CHEBI:18420"/>
    </ligand>
</feature>
<evidence type="ECO:0000256" key="11">
    <source>
        <dbReference type="ARBA" id="ARBA00031926"/>
    </source>
</evidence>
<evidence type="ECO:0000259" key="18">
    <source>
        <dbReference type="Pfam" id="PF00408"/>
    </source>
</evidence>
<comment type="cofactor">
    <cofactor evidence="14 17">
        <name>Mg(2+)</name>
        <dbReference type="ChEBI" id="CHEBI:18420"/>
    </cofactor>
    <text evidence="14 17">Binds 1 Mg(2+) ion per subunit.</text>
</comment>
<comment type="catalytic activity">
    <reaction evidence="1 14">
        <text>N-acetyl-alpha-D-glucosamine 1-phosphate = N-acetyl-D-glucosamine 6-phosphate</text>
        <dbReference type="Rhea" id="RHEA:23804"/>
        <dbReference type="ChEBI" id="CHEBI:57513"/>
        <dbReference type="ChEBI" id="CHEBI:57776"/>
        <dbReference type="EC" id="5.4.2.3"/>
    </reaction>
</comment>
<evidence type="ECO:0000259" key="20">
    <source>
        <dbReference type="Pfam" id="PF21404"/>
    </source>
</evidence>
<evidence type="ECO:0000256" key="15">
    <source>
        <dbReference type="PIRSR" id="PIRSR016408-1"/>
    </source>
</evidence>
<dbReference type="SUPFAM" id="SSF53738">
    <property type="entry name" value="Phosphoglucomutase, first 3 domains"/>
    <property type="match status" value="3"/>
</dbReference>
<dbReference type="AlphaFoldDB" id="A0A0L0FZ62"/>
<dbReference type="InterPro" id="IPR005843">
    <property type="entry name" value="A-D-PHexomutase_C"/>
</dbReference>
<dbReference type="GO" id="GO:0004610">
    <property type="term" value="F:phosphoacetylglucosamine mutase activity"/>
    <property type="evidence" value="ECO:0007669"/>
    <property type="project" value="UniProtKB-UniRule"/>
</dbReference>
<dbReference type="EMBL" id="KQ241960">
    <property type="protein sequence ID" value="KNC82100.1"/>
    <property type="molecule type" value="Genomic_DNA"/>
</dbReference>
<feature type="binding site" evidence="16">
    <location>
        <begin position="500"/>
        <end position="504"/>
    </location>
    <ligand>
        <name>substrate</name>
    </ligand>
</feature>
<evidence type="ECO:0000256" key="16">
    <source>
        <dbReference type="PIRSR" id="PIRSR016408-2"/>
    </source>
</evidence>
<dbReference type="FunFam" id="3.40.120.10:FF:000013">
    <property type="entry name" value="Phosphoacetylglucosamine mutase"/>
    <property type="match status" value="1"/>
</dbReference>
<dbReference type="RefSeq" id="XP_014156002.1">
    <property type="nucleotide sequence ID" value="XM_014300527.1"/>
</dbReference>
<dbReference type="Pfam" id="PF21405">
    <property type="entry name" value="AMG1_II"/>
    <property type="match status" value="1"/>
</dbReference>
<dbReference type="EC" id="5.4.2.3" evidence="4 14"/>
<keyword evidence="9" id="KW-0119">Carbohydrate metabolism</keyword>
<dbReference type="Gene3D" id="3.40.120.10">
    <property type="entry name" value="Alpha-D-Glucose-1,6-Bisphosphate, subunit A, domain 3"/>
    <property type="match status" value="2"/>
</dbReference>
<keyword evidence="6 14" id="KW-0479">Metal-binding</keyword>
<dbReference type="InterPro" id="IPR016066">
    <property type="entry name" value="A-D-PHexomutase_CS"/>
</dbReference>
<dbReference type="InterPro" id="IPR016657">
    <property type="entry name" value="PAGM"/>
</dbReference>
<evidence type="ECO:0000313" key="22">
    <source>
        <dbReference type="EMBL" id="KNC82100.1"/>
    </source>
</evidence>
<evidence type="ECO:0000256" key="3">
    <source>
        <dbReference type="ARBA" id="ARBA00010231"/>
    </source>
</evidence>
<reference evidence="22 23" key="1">
    <citation type="submission" date="2011-02" db="EMBL/GenBank/DDBJ databases">
        <title>The Genome Sequence of Sphaeroforma arctica JP610.</title>
        <authorList>
            <consortium name="The Broad Institute Genome Sequencing Platform"/>
            <person name="Russ C."/>
            <person name="Cuomo C."/>
            <person name="Young S.K."/>
            <person name="Zeng Q."/>
            <person name="Gargeya S."/>
            <person name="Alvarado L."/>
            <person name="Berlin A."/>
            <person name="Chapman S.B."/>
            <person name="Chen Z."/>
            <person name="Freedman E."/>
            <person name="Gellesch M."/>
            <person name="Goldberg J."/>
            <person name="Griggs A."/>
            <person name="Gujja S."/>
            <person name="Heilman E."/>
            <person name="Heiman D."/>
            <person name="Howarth C."/>
            <person name="Mehta T."/>
            <person name="Neiman D."/>
            <person name="Pearson M."/>
            <person name="Roberts A."/>
            <person name="Saif S."/>
            <person name="Shea T."/>
            <person name="Shenoy N."/>
            <person name="Sisk P."/>
            <person name="Stolte C."/>
            <person name="Sykes S."/>
            <person name="White J."/>
            <person name="Yandava C."/>
            <person name="Burger G."/>
            <person name="Gray M.W."/>
            <person name="Holland P.W.H."/>
            <person name="King N."/>
            <person name="Lang F.B.F."/>
            <person name="Roger A.J."/>
            <person name="Ruiz-Trillo I."/>
            <person name="Haas B."/>
            <person name="Nusbaum C."/>
            <person name="Birren B."/>
        </authorList>
    </citation>
    <scope>NUCLEOTIDE SEQUENCE [LARGE SCALE GENOMIC DNA]</scope>
    <source>
        <strain evidence="22 23">JP610</strain>
    </source>
</reference>
<dbReference type="GO" id="GO:0071555">
    <property type="term" value="P:cell wall organization"/>
    <property type="evidence" value="ECO:0007669"/>
    <property type="project" value="UniProtKB-KW"/>
</dbReference>
<dbReference type="PANTHER" id="PTHR45955:SF1">
    <property type="entry name" value="PHOSPHOACETYLGLUCOSAMINE MUTASE"/>
    <property type="match status" value="1"/>
</dbReference>
<name>A0A0L0FZ62_9EUKA</name>
<evidence type="ECO:0000256" key="7">
    <source>
        <dbReference type="ARBA" id="ARBA00022842"/>
    </source>
</evidence>
<evidence type="ECO:0000256" key="12">
    <source>
        <dbReference type="ARBA" id="ARBA00032065"/>
    </source>
</evidence>
<feature type="domain" description="Alpha-D-phosphohexomutase C-terminal" evidence="18">
    <location>
        <begin position="466"/>
        <end position="529"/>
    </location>
</feature>
<evidence type="ECO:0000256" key="6">
    <source>
        <dbReference type="ARBA" id="ARBA00022723"/>
    </source>
</evidence>
<feature type="binding site" evidence="16">
    <location>
        <begin position="373"/>
        <end position="375"/>
    </location>
    <ligand>
        <name>substrate</name>
    </ligand>
</feature>
<feature type="domain" description="Phosphoacetylglucosamine mutase AMG1" evidence="21">
    <location>
        <begin position="207"/>
        <end position="285"/>
    </location>
</feature>
<dbReference type="eggNOG" id="KOG2537">
    <property type="taxonomic scope" value="Eukaryota"/>
</dbReference>
<dbReference type="InterPro" id="IPR036900">
    <property type="entry name" value="A-D-PHexomutase_C_sf"/>
</dbReference>
<keyword evidence="7 14" id="KW-0460">Magnesium</keyword>
<comment type="pathway">
    <text evidence="2 14">Nucleotide-sugar biosynthesis; UDP-N-acetyl-alpha-D-glucosamine biosynthesis; N-acetyl-alpha-D-glucosamine 1-phosphate from alpha-D-glucosamine 6-phosphate (route I): step 2/2.</text>
</comment>
<dbReference type="Pfam" id="PF02878">
    <property type="entry name" value="PGM_PMM_I"/>
    <property type="match status" value="2"/>
</dbReference>
<dbReference type="STRING" id="667725.A0A0L0FZ62"/>
<keyword evidence="10" id="KW-0961">Cell wall biogenesis/degradation</keyword>
<evidence type="ECO:0000256" key="14">
    <source>
        <dbReference type="PIRNR" id="PIRNR016408"/>
    </source>
</evidence>
<evidence type="ECO:0000259" key="21">
    <source>
        <dbReference type="Pfam" id="PF21405"/>
    </source>
</evidence>
<feature type="binding site" evidence="17">
    <location>
        <position position="279"/>
    </location>
    <ligand>
        <name>Mg(2+)</name>
        <dbReference type="ChEBI" id="CHEBI:18420"/>
    </ligand>
</feature>
<keyword evidence="23" id="KW-1185">Reference proteome</keyword>
<accession>A0A0L0FZ62</accession>
<proteinExistence type="inferred from homology"/>
<evidence type="ECO:0000256" key="4">
    <source>
        <dbReference type="ARBA" id="ARBA00012731"/>
    </source>
</evidence>
<dbReference type="FunFam" id="3.40.120.10:FF:000023">
    <property type="entry name" value="Phosphoacetylglucosamine mutase"/>
    <property type="match status" value="1"/>
</dbReference>
<comment type="function">
    <text evidence="13">Catalyzes the conversion of GlcNAc-6-P into GlcNAc-1-P during the synthesis of uridine diphosphate/UDP-GlcNAc, which is a biosynthetic precursor of chitin and also supplies the amino sugars for N-linked oligosaccharides of glycoproteins.</text>
</comment>
<evidence type="ECO:0000256" key="13">
    <source>
        <dbReference type="ARBA" id="ARBA00059527"/>
    </source>
</evidence>
<dbReference type="PANTHER" id="PTHR45955">
    <property type="entry name" value="PHOSPHOACETYLGLUCOSAMINE MUTASE"/>
    <property type="match status" value="1"/>
</dbReference>
<dbReference type="SUPFAM" id="SSF55957">
    <property type="entry name" value="Phosphoglucomutase, C-terminal domain"/>
    <property type="match status" value="1"/>
</dbReference>
<sequence>MSDAALKRCDEVGSSKHPLKDVKFSYGTAGFRTKANTLDPIMYRVGLMAALRSVKFKGQYIGVMVTASHNPVCDNGVKIVDPYGDMMEEKWESYATTLANAPNGELAATLQDIAKALDLNLEDISKAKVIYGYDTRPSCPELVASLVDGFNAIGVEVCKDLGVVTTPQLHFVTRCLNDPSYGEATLEGYYRKIAEAFKKIQGPGKGPEVVLDGANGVGAPRTNDFKKYVGKAFNVTIVNDASHKDDVLNDSCGADFVKVQQKAPNNVTPTHGVHYVSFDGDADRVMYYFFDKDMKFHMLDGDKIATLIGGYLAELVKDAGHSLNLGVVQTAYANGSSTAYLENEMKVPIACTPTGVKHLHHAAKDFDIGVYFEANGHGTVIFDSKVEKKIRDTDASKLSASQQEKHALLLNVIDLINQTVGDALSDALMVEVVLKQKNWTCEDWDACYTDLPNRQLKVSVKDRTAVQVTNAERQTTAPAGLQEAVDEAVAKYSKGRSFVRPSGTEDVVRVYAEAETRELCDQLAYEVAQITHRIAGGIGEAPSQ</sequence>
<evidence type="ECO:0000256" key="9">
    <source>
        <dbReference type="ARBA" id="ARBA00023277"/>
    </source>
</evidence>
<feature type="domain" description="Phosphoacetylglucosamine mutase AMG1" evidence="20">
    <location>
        <begin position="300"/>
        <end position="439"/>
    </location>
</feature>
<feature type="binding site" evidence="17">
    <location>
        <position position="283"/>
    </location>
    <ligand>
        <name>Mg(2+)</name>
        <dbReference type="ChEBI" id="CHEBI:18420"/>
    </ligand>
</feature>
<evidence type="ECO:0000256" key="8">
    <source>
        <dbReference type="ARBA" id="ARBA00023235"/>
    </source>
</evidence>
<dbReference type="UniPathway" id="UPA00113">
    <property type="reaction ID" value="UER00530"/>
</dbReference>
<evidence type="ECO:0000256" key="17">
    <source>
        <dbReference type="PIRSR" id="PIRSR016408-3"/>
    </source>
</evidence>
<dbReference type="FunFam" id="3.30.310.50:FF:000003">
    <property type="entry name" value="Phosphoacetylglucosamine mutase"/>
    <property type="match status" value="1"/>
</dbReference>
<feature type="domain" description="Alpha-D-phosphohexomutase alpha/beta/alpha" evidence="19">
    <location>
        <begin position="61"/>
        <end position="90"/>
    </location>
</feature>
<dbReference type="GO" id="GO:0005975">
    <property type="term" value="P:carbohydrate metabolic process"/>
    <property type="evidence" value="ECO:0007669"/>
    <property type="project" value="InterPro"/>
</dbReference>
<comment type="similarity">
    <text evidence="3 14">Belongs to the phosphohexose mutase family.</text>
</comment>
<evidence type="ECO:0000256" key="5">
    <source>
        <dbReference type="ARBA" id="ARBA00022553"/>
    </source>
</evidence>
<dbReference type="GO" id="GO:0006048">
    <property type="term" value="P:UDP-N-acetylglucosamine biosynthetic process"/>
    <property type="evidence" value="ECO:0007669"/>
    <property type="project" value="UniProtKB-UniRule"/>
</dbReference>
<feature type="binding site" evidence="17">
    <location>
        <position position="281"/>
    </location>
    <ligand>
        <name>Mg(2+)</name>
        <dbReference type="ChEBI" id="CHEBI:18420"/>
    </ligand>
</feature>
<dbReference type="InterPro" id="IPR005844">
    <property type="entry name" value="A-D-PHexomutase_a/b/a-I"/>
</dbReference>
<dbReference type="OrthoDB" id="1928at2759"/>
<protein>
    <recommendedName>
        <fullName evidence="4 14">Phosphoacetylglucosamine mutase</fullName>
        <shortName evidence="14">PAGM</shortName>
        <ecNumber evidence="4 14">5.4.2.3</ecNumber>
    </recommendedName>
    <alternativeName>
        <fullName evidence="12 14">Acetylglucosamine phosphomutase</fullName>
    </alternativeName>
    <alternativeName>
        <fullName evidence="11 14">N-acetylglucosamine-phosphate mutase</fullName>
    </alternativeName>
</protein>
<dbReference type="GeneID" id="25906114"/>
<feature type="active site" description="Phosphoserine intermediate" evidence="15">
    <location>
        <position position="68"/>
    </location>
</feature>
<dbReference type="Gene3D" id="3.30.310.50">
    <property type="entry name" value="Alpha-D-phosphohexomutase, C-terminal domain"/>
    <property type="match status" value="1"/>
</dbReference>
<evidence type="ECO:0000256" key="2">
    <source>
        <dbReference type="ARBA" id="ARBA00004865"/>
    </source>
</evidence>